<dbReference type="SUPFAM" id="SSF63411">
    <property type="entry name" value="LuxS/MPP-like metallohydrolase"/>
    <property type="match status" value="2"/>
</dbReference>
<proteinExistence type="inferred from homology"/>
<dbReference type="PANTHER" id="PTHR11851">
    <property type="entry name" value="METALLOPROTEASE"/>
    <property type="match status" value="1"/>
</dbReference>
<dbReference type="Proteomes" id="UP000239576">
    <property type="component" value="Unassembled WGS sequence"/>
</dbReference>
<dbReference type="Gene3D" id="3.30.830.10">
    <property type="entry name" value="Metalloenzyme, LuxS/M16 peptidase-like"/>
    <property type="match status" value="2"/>
</dbReference>
<reference evidence="6 7" key="2">
    <citation type="submission" date="2018-03" db="EMBL/GenBank/DDBJ databases">
        <title>The ancient ancestry and fast evolution of plastids.</title>
        <authorList>
            <person name="Moore K.R."/>
            <person name="Magnabosco C."/>
            <person name="Momper L."/>
            <person name="Gold D.A."/>
            <person name="Bosak T."/>
            <person name="Fournier G.P."/>
        </authorList>
    </citation>
    <scope>NUCLEOTIDE SEQUENCE [LARGE SCALE GENOMIC DNA]</scope>
    <source>
        <strain evidence="6 7">ULC18</strain>
    </source>
</reference>
<dbReference type="EMBL" id="PVWK01000093">
    <property type="protein sequence ID" value="PSB27399.1"/>
    <property type="molecule type" value="Genomic_DNA"/>
</dbReference>
<dbReference type="InterPro" id="IPR011249">
    <property type="entry name" value="Metalloenz_LuxS/M16"/>
</dbReference>
<dbReference type="InterPro" id="IPR050361">
    <property type="entry name" value="MPP/UQCRC_Complex"/>
</dbReference>
<accession>A0A2T1E3T3</accession>
<dbReference type="AlphaFoldDB" id="A0A2T1E3T3"/>
<comment type="caution">
    <text evidence="6">The sequence shown here is derived from an EMBL/GenBank/DDBJ whole genome shotgun (WGS) entry which is preliminary data.</text>
</comment>
<feature type="domain" description="Peptidase M16 C-terminal" evidence="5">
    <location>
        <begin position="179"/>
        <end position="378"/>
    </location>
</feature>
<dbReference type="Pfam" id="PF00675">
    <property type="entry name" value="Peptidase_M16"/>
    <property type="match status" value="1"/>
</dbReference>
<evidence type="ECO:0000256" key="3">
    <source>
        <dbReference type="SAM" id="MobiDB-lite"/>
    </source>
</evidence>
<dbReference type="GO" id="GO:0004222">
    <property type="term" value="F:metalloendopeptidase activity"/>
    <property type="evidence" value="ECO:0007669"/>
    <property type="project" value="InterPro"/>
</dbReference>
<dbReference type="Pfam" id="PF05193">
    <property type="entry name" value="Peptidase_M16_C"/>
    <property type="match status" value="1"/>
</dbReference>
<dbReference type="GO" id="GO:0046872">
    <property type="term" value="F:metal ion binding"/>
    <property type="evidence" value="ECO:0007669"/>
    <property type="project" value="InterPro"/>
</dbReference>
<dbReference type="RefSeq" id="WP_106257396.1">
    <property type="nucleotide sequence ID" value="NZ_CAWNSW010000123.1"/>
</dbReference>
<keyword evidence="7" id="KW-1185">Reference proteome</keyword>
<dbReference type="InterPro" id="IPR011765">
    <property type="entry name" value="Pept_M16_N"/>
</dbReference>
<feature type="region of interest" description="Disordered" evidence="3">
    <location>
        <begin position="224"/>
        <end position="257"/>
    </location>
</feature>
<evidence type="ECO:0000313" key="6">
    <source>
        <dbReference type="EMBL" id="PSB27399.1"/>
    </source>
</evidence>
<dbReference type="InterPro" id="IPR001431">
    <property type="entry name" value="Pept_M16_Zn_BS"/>
</dbReference>
<evidence type="ECO:0000313" key="7">
    <source>
        <dbReference type="Proteomes" id="UP000239576"/>
    </source>
</evidence>
<feature type="compositionally biased region" description="Polar residues" evidence="3">
    <location>
        <begin position="224"/>
        <end position="243"/>
    </location>
</feature>
<dbReference type="PROSITE" id="PS00143">
    <property type="entry name" value="INSULINASE"/>
    <property type="match status" value="1"/>
</dbReference>
<dbReference type="OrthoDB" id="9811314at2"/>
<sequence length="446" mass="50011">MTSTLIKPAAHPLNAPTLHRLANGLTIVAEQMPVEAVNLDVWLDVGSAVEADAINGMAHFLEHMIFKGTAQLQSGEFERRIEQRGALTNAATSQDYTHYYITTAPQDFADLAPLQIDVLMNARIPDDGFERERHVVLEEIRRSQDNPRRRTFQHATELTFDRLPYRRQVLGPTTVIEQLTAQQMRDFHGHWYQPQAMTAVAVGNLPVDALIRIVEDSFVQASKHQQSAVSGQRSDLAQTSRSAPHTPHPTPHTLLPESPFREIVRREFTDNSLQQARLVMIWRVPGLNELQQTYVFDVLASVLSHGRTTRLVQDLREQRGLVSSISASNMTYRHQGAFYISAQLPVEHLETVEVAIVQHLRTLQADLISEAEIARIRTRVANHFIFGSETPSDRAGLYGYYQSLVGDLSTALNYPTQIQALDAEAVRTAAQTYLSPDAYGVVTIKP</sequence>
<comment type="similarity">
    <text evidence="1 2">Belongs to the peptidase M16 family.</text>
</comment>
<evidence type="ECO:0000259" key="5">
    <source>
        <dbReference type="Pfam" id="PF05193"/>
    </source>
</evidence>
<evidence type="ECO:0000256" key="1">
    <source>
        <dbReference type="ARBA" id="ARBA00007261"/>
    </source>
</evidence>
<evidence type="ECO:0000259" key="4">
    <source>
        <dbReference type="Pfam" id="PF00675"/>
    </source>
</evidence>
<dbReference type="InterPro" id="IPR007863">
    <property type="entry name" value="Peptidase_M16_C"/>
</dbReference>
<dbReference type="GO" id="GO:0006508">
    <property type="term" value="P:proteolysis"/>
    <property type="evidence" value="ECO:0007669"/>
    <property type="project" value="InterPro"/>
</dbReference>
<name>A0A2T1E3T3_9CYAN</name>
<protein>
    <submittedName>
        <fullName evidence="6">Peptidase M16</fullName>
    </submittedName>
</protein>
<organism evidence="6 7">
    <name type="scientific">Stenomitos frigidus ULC18</name>
    <dbReference type="NCBI Taxonomy" id="2107698"/>
    <lineage>
        <taxon>Bacteria</taxon>
        <taxon>Bacillati</taxon>
        <taxon>Cyanobacteriota</taxon>
        <taxon>Cyanophyceae</taxon>
        <taxon>Leptolyngbyales</taxon>
        <taxon>Leptolyngbyaceae</taxon>
        <taxon>Stenomitos</taxon>
    </lineage>
</organism>
<gene>
    <name evidence="6" type="ORF">C7B82_16530</name>
</gene>
<evidence type="ECO:0000256" key="2">
    <source>
        <dbReference type="RuleBase" id="RU004447"/>
    </source>
</evidence>
<reference evidence="7" key="1">
    <citation type="submission" date="2018-02" db="EMBL/GenBank/DDBJ databases">
        <authorList>
            <person name="Moore K."/>
            <person name="Momper L."/>
        </authorList>
    </citation>
    <scope>NUCLEOTIDE SEQUENCE [LARGE SCALE GENOMIC DNA]</scope>
    <source>
        <strain evidence="7">ULC18</strain>
    </source>
</reference>
<feature type="domain" description="Peptidase M16 N-terminal" evidence="4">
    <location>
        <begin position="28"/>
        <end position="172"/>
    </location>
</feature>
<dbReference type="PANTHER" id="PTHR11851:SF49">
    <property type="entry name" value="MITOCHONDRIAL-PROCESSING PEPTIDASE SUBUNIT ALPHA"/>
    <property type="match status" value="1"/>
</dbReference>